<evidence type="ECO:0000256" key="1">
    <source>
        <dbReference type="ARBA" id="ARBA00005051"/>
    </source>
</evidence>
<reference evidence="15" key="1">
    <citation type="journal article" date="2019" name="Int. J. Syst. Evol. Microbiol.">
        <title>The Global Catalogue of Microorganisms (GCM) 10K type strain sequencing project: providing services to taxonomists for standard genome sequencing and annotation.</title>
        <authorList>
            <consortium name="The Broad Institute Genomics Platform"/>
            <consortium name="The Broad Institute Genome Sequencing Center for Infectious Disease"/>
            <person name="Wu L."/>
            <person name="Ma J."/>
        </authorList>
    </citation>
    <scope>NUCLEOTIDE SEQUENCE [LARGE SCALE GENOMIC DNA]</scope>
    <source>
        <strain evidence="15">KCTC 42424</strain>
    </source>
</reference>
<comment type="caution">
    <text evidence="14">The sequence shown here is derived from an EMBL/GenBank/DDBJ whole genome shotgun (WGS) entry which is preliminary data.</text>
</comment>
<dbReference type="GO" id="GO:0003848">
    <property type="term" value="F:2-amino-4-hydroxy-6-hydroxymethyldihydropteridine diphosphokinase activity"/>
    <property type="evidence" value="ECO:0007669"/>
    <property type="project" value="UniProtKB-EC"/>
</dbReference>
<accession>A0ABV7VPT9</accession>
<dbReference type="RefSeq" id="WP_376865223.1">
    <property type="nucleotide sequence ID" value="NZ_JBHRYB010000005.1"/>
</dbReference>
<sequence>MTFYLLGLGSNIQPAQHLSAAIDQLTELGEVVLLSEAVETAPVGDDFDRPFVNQLLVLRTTLVAPQLKFRLQQLEIQLGREPKTPARKFKDRTIDIDILHKAGDANSCLQATLEDSYNRSIQQRWLRQLAQPHG</sequence>
<feature type="domain" description="7,8-dihydro-6-hydroxymethylpterin-pyrophosphokinase" evidence="13">
    <location>
        <begin position="6"/>
        <end position="100"/>
    </location>
</feature>
<organism evidence="14 15">
    <name type="scientific">Bacterioplanoides pacificum</name>
    <dbReference type="NCBI Taxonomy" id="1171596"/>
    <lineage>
        <taxon>Bacteria</taxon>
        <taxon>Pseudomonadati</taxon>
        <taxon>Pseudomonadota</taxon>
        <taxon>Gammaproteobacteria</taxon>
        <taxon>Oceanospirillales</taxon>
        <taxon>Oceanospirillaceae</taxon>
        <taxon>Bacterioplanoides</taxon>
    </lineage>
</organism>
<evidence type="ECO:0000256" key="12">
    <source>
        <dbReference type="ARBA" id="ARBA00033413"/>
    </source>
</evidence>
<keyword evidence="5 14" id="KW-0808">Transferase</keyword>
<dbReference type="EMBL" id="JBHRYB010000005">
    <property type="protein sequence ID" value="MFC3679514.1"/>
    <property type="molecule type" value="Genomic_DNA"/>
</dbReference>
<protein>
    <recommendedName>
        <fullName evidence="4">2-amino-4-hydroxy-6-hydroxymethyldihydropteridine pyrophosphokinase</fullName>
        <ecNumber evidence="3">2.7.6.3</ecNumber>
    </recommendedName>
    <alternativeName>
        <fullName evidence="11">6-hydroxymethyl-7,8-dihydropterin pyrophosphokinase</fullName>
    </alternativeName>
    <alternativeName>
        <fullName evidence="12">7,8-dihydro-6-hydroxymethylpterin-pyrophosphokinase</fullName>
    </alternativeName>
</protein>
<dbReference type="Gene3D" id="3.30.70.560">
    <property type="entry name" value="7,8-Dihydro-6-hydroxymethylpterin-pyrophosphokinase HPPK"/>
    <property type="match status" value="1"/>
</dbReference>
<evidence type="ECO:0000259" key="13">
    <source>
        <dbReference type="Pfam" id="PF01288"/>
    </source>
</evidence>
<gene>
    <name evidence="14" type="primary">folK</name>
    <name evidence="14" type="ORF">ACFOMG_05235</name>
</gene>
<evidence type="ECO:0000313" key="14">
    <source>
        <dbReference type="EMBL" id="MFC3679514.1"/>
    </source>
</evidence>
<evidence type="ECO:0000313" key="15">
    <source>
        <dbReference type="Proteomes" id="UP001595722"/>
    </source>
</evidence>
<proteinExistence type="inferred from homology"/>
<comment type="pathway">
    <text evidence="1">Cofactor biosynthesis; tetrahydrofolate biosynthesis; 2-amino-4-hydroxy-6-hydroxymethyl-7,8-dihydropteridine diphosphate from 7,8-dihydroneopterin triphosphate: step 4/4.</text>
</comment>
<evidence type="ECO:0000256" key="8">
    <source>
        <dbReference type="ARBA" id="ARBA00022840"/>
    </source>
</evidence>
<keyword evidence="7" id="KW-0418">Kinase</keyword>
<comment type="similarity">
    <text evidence="2">Belongs to the HPPK family.</text>
</comment>
<evidence type="ECO:0000256" key="6">
    <source>
        <dbReference type="ARBA" id="ARBA00022741"/>
    </source>
</evidence>
<evidence type="ECO:0000256" key="4">
    <source>
        <dbReference type="ARBA" id="ARBA00016218"/>
    </source>
</evidence>
<evidence type="ECO:0000256" key="7">
    <source>
        <dbReference type="ARBA" id="ARBA00022777"/>
    </source>
</evidence>
<keyword evidence="6" id="KW-0547">Nucleotide-binding</keyword>
<name>A0ABV7VPT9_9GAMM</name>
<comment type="function">
    <text evidence="10">Catalyzes the transfer of pyrophosphate from adenosine triphosphate (ATP) to 6-hydroxymethyl-7,8-dihydropterin, an enzymatic step in folate biosynthesis pathway.</text>
</comment>
<evidence type="ECO:0000256" key="9">
    <source>
        <dbReference type="ARBA" id="ARBA00022909"/>
    </source>
</evidence>
<keyword evidence="8" id="KW-0067">ATP-binding</keyword>
<dbReference type="InterPro" id="IPR035907">
    <property type="entry name" value="Hppk_sf"/>
</dbReference>
<keyword evidence="9" id="KW-0289">Folate biosynthesis</keyword>
<evidence type="ECO:0000256" key="5">
    <source>
        <dbReference type="ARBA" id="ARBA00022679"/>
    </source>
</evidence>
<dbReference type="Pfam" id="PF01288">
    <property type="entry name" value="HPPK"/>
    <property type="match status" value="1"/>
</dbReference>
<dbReference type="SUPFAM" id="SSF55083">
    <property type="entry name" value="6-hydroxymethyl-7,8-dihydropterin pyrophosphokinase, HPPK"/>
    <property type="match status" value="1"/>
</dbReference>
<evidence type="ECO:0000256" key="10">
    <source>
        <dbReference type="ARBA" id="ARBA00029409"/>
    </source>
</evidence>
<keyword evidence="15" id="KW-1185">Reference proteome</keyword>
<dbReference type="EC" id="2.7.6.3" evidence="3"/>
<dbReference type="InterPro" id="IPR000550">
    <property type="entry name" value="Hppk"/>
</dbReference>
<dbReference type="PANTHER" id="PTHR43071:SF1">
    <property type="entry name" value="2-AMINO-4-HYDROXY-6-HYDROXYMETHYLDIHYDROPTERIDINE PYROPHOSPHOKINASE"/>
    <property type="match status" value="1"/>
</dbReference>
<evidence type="ECO:0000256" key="2">
    <source>
        <dbReference type="ARBA" id="ARBA00005810"/>
    </source>
</evidence>
<evidence type="ECO:0000256" key="11">
    <source>
        <dbReference type="ARBA" id="ARBA00029766"/>
    </source>
</evidence>
<dbReference type="PANTHER" id="PTHR43071">
    <property type="entry name" value="2-AMINO-4-HYDROXY-6-HYDROXYMETHYLDIHYDROPTERIDINE PYROPHOSPHOKINASE"/>
    <property type="match status" value="1"/>
</dbReference>
<dbReference type="Proteomes" id="UP001595722">
    <property type="component" value="Unassembled WGS sequence"/>
</dbReference>
<evidence type="ECO:0000256" key="3">
    <source>
        <dbReference type="ARBA" id="ARBA00013253"/>
    </source>
</evidence>
<dbReference type="NCBIfam" id="TIGR01498">
    <property type="entry name" value="folK"/>
    <property type="match status" value="1"/>
</dbReference>